<dbReference type="AlphaFoldDB" id="A0A4Z1NP51"/>
<evidence type="ECO:0000313" key="1">
    <source>
        <dbReference type="EMBL" id="TID16006.1"/>
    </source>
</evidence>
<reference evidence="1 2" key="1">
    <citation type="submission" date="2019-04" db="EMBL/GenBank/DDBJ databases">
        <title>High contiguity whole genome sequence and gene annotation resource for two Venturia nashicola isolates.</title>
        <authorList>
            <person name="Prokchorchik M."/>
            <person name="Won K."/>
            <person name="Lee Y."/>
            <person name="Choi E.D."/>
            <person name="Segonzac C."/>
            <person name="Sohn K.H."/>
        </authorList>
    </citation>
    <scope>NUCLEOTIDE SEQUENCE [LARGE SCALE GENOMIC DNA]</scope>
    <source>
        <strain evidence="1 2">PRI2</strain>
    </source>
</reference>
<sequence>MHSSAKIFRRVDDLDVPTPATVFDEPSKTSDAEQQGVFRKVFSSLIHSLQLLTSSGLAPLPRTSSLEQVLMNVFLPEKARGLCSAMLQFEFWKPNPFVVPGSSPPLFRSRFFIKIFLKASQTHSMYEPTYLQMIGPKEQDQTRVTFMDGGLTSTSATLFSENLSCLEGDAFQLGDHGKMLSSAEV</sequence>
<proteinExistence type="predicted"/>
<accession>A0A4Z1NP51</accession>
<evidence type="ECO:0000313" key="2">
    <source>
        <dbReference type="Proteomes" id="UP000298493"/>
    </source>
</evidence>
<dbReference type="Proteomes" id="UP000298493">
    <property type="component" value="Unassembled WGS sequence"/>
</dbReference>
<organism evidence="1 2">
    <name type="scientific">Venturia nashicola</name>
    <dbReference type="NCBI Taxonomy" id="86259"/>
    <lineage>
        <taxon>Eukaryota</taxon>
        <taxon>Fungi</taxon>
        <taxon>Dikarya</taxon>
        <taxon>Ascomycota</taxon>
        <taxon>Pezizomycotina</taxon>
        <taxon>Dothideomycetes</taxon>
        <taxon>Pleosporomycetidae</taxon>
        <taxon>Venturiales</taxon>
        <taxon>Venturiaceae</taxon>
        <taxon>Venturia</taxon>
    </lineage>
</organism>
<comment type="caution">
    <text evidence="1">The sequence shown here is derived from an EMBL/GenBank/DDBJ whole genome shotgun (WGS) entry which is preliminary data.</text>
</comment>
<name>A0A4Z1NP51_9PEZI</name>
<keyword evidence="2" id="KW-1185">Reference proteome</keyword>
<gene>
    <name evidence="1" type="ORF">E6O75_ATG09064</name>
</gene>
<protein>
    <submittedName>
        <fullName evidence="1">Uncharacterized protein</fullName>
    </submittedName>
</protein>
<dbReference type="EMBL" id="SNSC02000019">
    <property type="protein sequence ID" value="TID16006.1"/>
    <property type="molecule type" value="Genomic_DNA"/>
</dbReference>